<dbReference type="EMBL" id="GBYB01001335">
    <property type="protein sequence ID" value="JAG71102.1"/>
    <property type="molecule type" value="Transcribed_RNA"/>
</dbReference>
<evidence type="ECO:0000313" key="2">
    <source>
        <dbReference type="EMBL" id="JAG71102.1"/>
    </source>
</evidence>
<name>A0A0C9R048_9HYME</name>
<gene>
    <name evidence="2" type="ORF">g.56101</name>
</gene>
<feature type="region of interest" description="Disordered" evidence="1">
    <location>
        <begin position="1"/>
        <end position="36"/>
    </location>
</feature>
<feature type="non-terminal residue" evidence="2">
    <location>
        <position position="139"/>
    </location>
</feature>
<proteinExistence type="predicted"/>
<accession>A0A0C9R048</accession>
<dbReference type="AlphaFoldDB" id="A0A0C9R048"/>
<feature type="non-terminal residue" evidence="2">
    <location>
        <position position="1"/>
    </location>
</feature>
<evidence type="ECO:0000256" key="1">
    <source>
        <dbReference type="SAM" id="MobiDB-lite"/>
    </source>
</evidence>
<feature type="compositionally biased region" description="Acidic residues" evidence="1">
    <location>
        <begin position="1"/>
        <end position="10"/>
    </location>
</feature>
<reference evidence="2" key="1">
    <citation type="submission" date="2015-01" db="EMBL/GenBank/DDBJ databases">
        <title>Transcriptome Assembly of Fopius arisanus.</title>
        <authorList>
            <person name="Geib S."/>
        </authorList>
    </citation>
    <scope>NUCLEOTIDE SEQUENCE</scope>
</reference>
<feature type="compositionally biased region" description="Acidic residues" evidence="1">
    <location>
        <begin position="126"/>
        <end position="139"/>
    </location>
</feature>
<feature type="region of interest" description="Disordered" evidence="1">
    <location>
        <begin position="88"/>
        <end position="139"/>
    </location>
</feature>
<protein>
    <submittedName>
        <fullName evidence="2">ORF c22886_g6_i1|g.56101 c22886_g6_i1|m.561 01 type:internal len:140 (-) protein</fullName>
    </submittedName>
</protein>
<organism evidence="2">
    <name type="scientific">Fopius arisanus</name>
    <dbReference type="NCBI Taxonomy" id="64838"/>
    <lineage>
        <taxon>Eukaryota</taxon>
        <taxon>Metazoa</taxon>
        <taxon>Ecdysozoa</taxon>
        <taxon>Arthropoda</taxon>
        <taxon>Hexapoda</taxon>
        <taxon>Insecta</taxon>
        <taxon>Pterygota</taxon>
        <taxon>Neoptera</taxon>
        <taxon>Endopterygota</taxon>
        <taxon>Hymenoptera</taxon>
        <taxon>Apocrita</taxon>
        <taxon>Ichneumonoidea</taxon>
        <taxon>Braconidae</taxon>
        <taxon>Opiinae</taxon>
        <taxon>Fopius</taxon>
    </lineage>
</organism>
<sequence length="139" mass="16012">DDDDDDDDINSTEPTIKRMKLSDVEENNDASVDSPPSIIDIKYANNNLIIEEVNERSDDIMEIESNNEVEKCIISENVEANDVEEVKIIEKEETNEQNETTTKDKHNNDNENDDNNENYYYADNNNNDDEEDDDDDGDD</sequence>